<dbReference type="InterPro" id="IPR056818">
    <property type="entry name" value="GlmU/GlgC-like_hexapep"/>
</dbReference>
<keyword evidence="5" id="KW-0648">Protein biosynthesis</keyword>
<dbReference type="PANTHER" id="PTHR45989:SF1">
    <property type="entry name" value="TRANSLATION INITIATION FACTOR EIF-2B SUBUNIT GAMMA"/>
    <property type="match status" value="1"/>
</dbReference>
<gene>
    <name evidence="8" type="ORF">ONB1V03_LOCUS21479</name>
</gene>
<evidence type="ECO:0000256" key="1">
    <source>
        <dbReference type="ARBA" id="ARBA00004514"/>
    </source>
</evidence>
<sequence>MNTIVMDNVKVEEGSNIQGSIICSQANIGTNSEIKDCIIASAQNIHSLAKLTNEVILDVNQMMECDLSMTSYQ</sequence>
<evidence type="ECO:0000256" key="6">
    <source>
        <dbReference type="ARBA" id="ARBA00046432"/>
    </source>
</evidence>
<dbReference type="InterPro" id="IPR051960">
    <property type="entry name" value="eIF2B_gamma"/>
</dbReference>
<evidence type="ECO:0000259" key="7">
    <source>
        <dbReference type="Pfam" id="PF24894"/>
    </source>
</evidence>
<protein>
    <recommendedName>
        <fullName evidence="7">Glucose-1-phosphate adenylyltransferase/Bifunctional protein GlmU-like C-terminal hexapeptide domain-containing protein</fullName>
    </recommendedName>
</protein>
<evidence type="ECO:0000313" key="8">
    <source>
        <dbReference type="EMBL" id="CAD7664921.1"/>
    </source>
</evidence>
<dbReference type="EMBL" id="OC956820">
    <property type="protein sequence ID" value="CAD7664921.1"/>
    <property type="molecule type" value="Genomic_DNA"/>
</dbReference>
<evidence type="ECO:0000256" key="5">
    <source>
        <dbReference type="ARBA" id="ARBA00022917"/>
    </source>
</evidence>
<dbReference type="GO" id="GO:0005851">
    <property type="term" value="C:eukaryotic translation initiation factor 2B complex"/>
    <property type="evidence" value="ECO:0007669"/>
    <property type="project" value="TreeGrafter"/>
</dbReference>
<dbReference type="Proteomes" id="UP000728032">
    <property type="component" value="Unassembled WGS sequence"/>
</dbReference>
<dbReference type="AlphaFoldDB" id="A0A7R9MRP0"/>
<comment type="similarity">
    <text evidence="2">Belongs to the eIF-2B gamma/epsilon subunits family.</text>
</comment>
<dbReference type="GO" id="GO:0003743">
    <property type="term" value="F:translation initiation factor activity"/>
    <property type="evidence" value="ECO:0007669"/>
    <property type="project" value="TreeGrafter"/>
</dbReference>
<name>A0A7R9MRP0_9ACAR</name>
<evidence type="ECO:0000256" key="2">
    <source>
        <dbReference type="ARBA" id="ARBA00007878"/>
    </source>
</evidence>
<comment type="subunit">
    <text evidence="6">Component of the translation initiation factor 2B (eIF2B) complex which is a heterodecamer of two sets of five different subunits: alpha, beta, gamma, delta and epsilon. Subunits alpha, beta and delta comprise a regulatory subcomplex and subunits epsilon and gamma comprise a catalytic subcomplex. Within the complex, the hexameric regulatory complex resides at the center, with the two heterodimeric catalytic subcomplexes bound on opposite sides.</text>
</comment>
<dbReference type="InterPro" id="IPR011004">
    <property type="entry name" value="Trimer_LpxA-like_sf"/>
</dbReference>
<evidence type="ECO:0000313" key="9">
    <source>
        <dbReference type="Proteomes" id="UP000728032"/>
    </source>
</evidence>
<dbReference type="Gene3D" id="2.160.10.10">
    <property type="entry name" value="Hexapeptide repeat proteins"/>
    <property type="match status" value="1"/>
</dbReference>
<keyword evidence="9" id="KW-1185">Reference proteome</keyword>
<feature type="domain" description="Glucose-1-phosphate adenylyltransferase/Bifunctional protein GlmU-like C-terminal hexapeptide" evidence="7">
    <location>
        <begin position="2"/>
        <end position="51"/>
    </location>
</feature>
<dbReference type="Pfam" id="PF24894">
    <property type="entry name" value="Hexapep_GlmU"/>
    <property type="match status" value="1"/>
</dbReference>
<evidence type="ECO:0000256" key="3">
    <source>
        <dbReference type="ARBA" id="ARBA00022490"/>
    </source>
</evidence>
<accession>A0A7R9MRP0</accession>
<proteinExistence type="inferred from homology"/>
<dbReference type="SUPFAM" id="SSF51161">
    <property type="entry name" value="Trimeric LpxA-like enzymes"/>
    <property type="match status" value="1"/>
</dbReference>
<dbReference type="OrthoDB" id="10250549at2759"/>
<comment type="subcellular location">
    <subcellularLocation>
        <location evidence="1">Cytoplasm</location>
        <location evidence="1">Cytosol</location>
    </subcellularLocation>
</comment>
<dbReference type="GO" id="GO:0005829">
    <property type="term" value="C:cytosol"/>
    <property type="evidence" value="ECO:0007669"/>
    <property type="project" value="UniProtKB-SubCell"/>
</dbReference>
<dbReference type="GO" id="GO:0002183">
    <property type="term" value="P:cytoplasmic translational initiation"/>
    <property type="evidence" value="ECO:0007669"/>
    <property type="project" value="TreeGrafter"/>
</dbReference>
<organism evidence="8">
    <name type="scientific">Oppiella nova</name>
    <dbReference type="NCBI Taxonomy" id="334625"/>
    <lineage>
        <taxon>Eukaryota</taxon>
        <taxon>Metazoa</taxon>
        <taxon>Ecdysozoa</taxon>
        <taxon>Arthropoda</taxon>
        <taxon>Chelicerata</taxon>
        <taxon>Arachnida</taxon>
        <taxon>Acari</taxon>
        <taxon>Acariformes</taxon>
        <taxon>Sarcoptiformes</taxon>
        <taxon>Oribatida</taxon>
        <taxon>Brachypylina</taxon>
        <taxon>Oppioidea</taxon>
        <taxon>Oppiidae</taxon>
        <taxon>Oppiella</taxon>
    </lineage>
</organism>
<keyword evidence="4" id="KW-0396">Initiation factor</keyword>
<reference evidence="8" key="1">
    <citation type="submission" date="2020-11" db="EMBL/GenBank/DDBJ databases">
        <authorList>
            <person name="Tran Van P."/>
        </authorList>
    </citation>
    <scope>NUCLEOTIDE SEQUENCE</scope>
</reference>
<dbReference type="GO" id="GO:0005085">
    <property type="term" value="F:guanyl-nucleotide exchange factor activity"/>
    <property type="evidence" value="ECO:0007669"/>
    <property type="project" value="TreeGrafter"/>
</dbReference>
<dbReference type="EMBL" id="CAJPVJ010041995">
    <property type="protein sequence ID" value="CAG2182058.1"/>
    <property type="molecule type" value="Genomic_DNA"/>
</dbReference>
<keyword evidence="3" id="KW-0963">Cytoplasm</keyword>
<evidence type="ECO:0000256" key="4">
    <source>
        <dbReference type="ARBA" id="ARBA00022540"/>
    </source>
</evidence>
<dbReference type="PANTHER" id="PTHR45989">
    <property type="entry name" value="TRANSLATION INITIATION FACTOR EIF-2B SUBUNIT GAMMA"/>
    <property type="match status" value="1"/>
</dbReference>